<feature type="transmembrane region" description="Helical" evidence="1">
    <location>
        <begin position="37"/>
        <end position="59"/>
    </location>
</feature>
<dbReference type="AlphaFoldDB" id="A0A1I3M7Z5"/>
<evidence type="ECO:0000313" key="3">
    <source>
        <dbReference type="Proteomes" id="UP000199559"/>
    </source>
</evidence>
<dbReference type="STRING" id="1144750.SAMN05443431_10345"/>
<dbReference type="Proteomes" id="UP000199559">
    <property type="component" value="Unassembled WGS sequence"/>
</dbReference>
<keyword evidence="1" id="KW-1133">Transmembrane helix</keyword>
<protein>
    <submittedName>
        <fullName evidence="2">Uncharacterized protein</fullName>
    </submittedName>
</protein>
<gene>
    <name evidence="2" type="ORF">SAMN05443431_10345</name>
</gene>
<keyword evidence="3" id="KW-1185">Reference proteome</keyword>
<sequence>MIKRYWNQGGKQKAVVIILGLIVFALLFFLRDDYQPLLLFIRKYIFIILLSGILLFFGLRSFRNSAATGKRLGVLAGLLVFFGLLYVAGWEYQLYDYMRTYNVYNNLNKIEINELPLTQNERIQPLKNVHSMGNESVGETKDVSLPHLVRIGDENKWTMAIQPTEKYVWQGISDNTEEVFSVSSTTPFPRFSNENRIPVTFSIGESLKFSRNTYNAVVQRFNPWMLFNYEPSDTFYMKNDAGQWVEVVSLIKWKGFFFPYPTFGGVMVIDNGAHDFSDYIERVTIGKGTFISPEEMRNHPYLTRQNTLSEKVSRLQAESLKFIGGFSDPLPWNMKTAVKIPDLEDDQNQLPFVTDFNFEDTKIDAYSGLYHWFGLEPFGDERTSLTYSVFVPADGTDKFYYYDHATKKQGYAGISAMPSKVRESRKEYDWDVNKAVEFRPYIKNIAGRKRLFFLGTVASISKDSDNFDGSATPDLALIDSEYRDVVWIDVKHPSTWEKTIYDQLNEAWRASEGIDTYFVDEEKATEAIMKDLNNQYIAIDTTTVNGNTVDNKETLEALQRKYDSIVNKRKADDIAKLKQKIDSLENNN</sequence>
<dbReference type="EMBL" id="FORM01000003">
    <property type="protein sequence ID" value="SFI93088.1"/>
    <property type="molecule type" value="Genomic_DNA"/>
</dbReference>
<accession>A0A1I3M7Z5</accession>
<organism evidence="2 3">
    <name type="scientific">Olleya namhaensis</name>
    <dbReference type="NCBI Taxonomy" id="1144750"/>
    <lineage>
        <taxon>Bacteria</taxon>
        <taxon>Pseudomonadati</taxon>
        <taxon>Bacteroidota</taxon>
        <taxon>Flavobacteriia</taxon>
        <taxon>Flavobacteriales</taxon>
        <taxon>Flavobacteriaceae</taxon>
    </lineage>
</organism>
<reference evidence="3" key="1">
    <citation type="submission" date="2016-10" db="EMBL/GenBank/DDBJ databases">
        <authorList>
            <person name="Varghese N."/>
            <person name="Submissions S."/>
        </authorList>
    </citation>
    <scope>NUCLEOTIDE SEQUENCE [LARGE SCALE GENOMIC DNA]</scope>
    <source>
        <strain evidence="3">DSM 28881</strain>
    </source>
</reference>
<dbReference type="RefSeq" id="WP_090838441.1">
    <property type="nucleotide sequence ID" value="NZ_FORM01000003.1"/>
</dbReference>
<keyword evidence="1" id="KW-0472">Membrane</keyword>
<evidence type="ECO:0000256" key="1">
    <source>
        <dbReference type="SAM" id="Phobius"/>
    </source>
</evidence>
<feature type="transmembrane region" description="Helical" evidence="1">
    <location>
        <begin position="12"/>
        <end position="31"/>
    </location>
</feature>
<keyword evidence="1" id="KW-0812">Transmembrane</keyword>
<name>A0A1I3M7Z5_9FLAO</name>
<feature type="transmembrane region" description="Helical" evidence="1">
    <location>
        <begin position="71"/>
        <end position="90"/>
    </location>
</feature>
<evidence type="ECO:0000313" key="2">
    <source>
        <dbReference type="EMBL" id="SFI93088.1"/>
    </source>
</evidence>
<proteinExistence type="predicted"/>